<dbReference type="EMBL" id="QGDH01000012">
    <property type="protein sequence ID" value="RAR15381.1"/>
    <property type="molecule type" value="Genomic_DNA"/>
</dbReference>
<dbReference type="GO" id="GO:0005576">
    <property type="term" value="C:extracellular region"/>
    <property type="evidence" value="ECO:0007669"/>
    <property type="project" value="InterPro"/>
</dbReference>
<gene>
    <name evidence="4" type="ORF">DDE83_001210</name>
</gene>
<dbReference type="CDD" id="cd23508">
    <property type="entry name" value="hydrophobin_II"/>
    <property type="match status" value="1"/>
</dbReference>
<feature type="signal peptide" evidence="3">
    <location>
        <begin position="1"/>
        <end position="18"/>
    </location>
</feature>
<evidence type="ECO:0000313" key="4">
    <source>
        <dbReference type="EMBL" id="RAR15381.1"/>
    </source>
</evidence>
<keyword evidence="5" id="KW-1185">Reference proteome</keyword>
<evidence type="ECO:0000256" key="2">
    <source>
        <dbReference type="ARBA" id="ARBA00023157"/>
    </source>
</evidence>
<dbReference type="AlphaFoldDB" id="A0A364NE57"/>
<feature type="chain" id="PRO_5016668993" evidence="3">
    <location>
        <begin position="19"/>
        <end position="100"/>
    </location>
</feature>
<dbReference type="PANTHER" id="PTHR42341">
    <property type="entry name" value="HYDROPHOBIN"/>
    <property type="match status" value="1"/>
</dbReference>
<dbReference type="SUPFAM" id="SSF101751">
    <property type="entry name" value="Hydrophobin II, HfbII"/>
    <property type="match status" value="1"/>
</dbReference>
<comment type="similarity">
    <text evidence="1">Belongs to the cerato-ulmin hydrophobin family.</text>
</comment>
<dbReference type="PANTHER" id="PTHR42341:SF1">
    <property type="entry name" value="HYDROPHOBIN"/>
    <property type="match status" value="1"/>
</dbReference>
<dbReference type="Gene3D" id="3.20.120.10">
    <property type="entry name" value="Hydrophobin"/>
    <property type="match status" value="1"/>
</dbReference>
<accession>A0A364NE57</accession>
<evidence type="ECO:0000256" key="1">
    <source>
        <dbReference type="ARBA" id="ARBA00009576"/>
    </source>
</evidence>
<organism evidence="4 5">
    <name type="scientific">Stemphylium lycopersici</name>
    <name type="common">Tomato gray leaf spot disease fungus</name>
    <name type="synonym">Thyrospora lycopersici</name>
    <dbReference type="NCBI Taxonomy" id="183478"/>
    <lineage>
        <taxon>Eukaryota</taxon>
        <taxon>Fungi</taxon>
        <taxon>Dikarya</taxon>
        <taxon>Ascomycota</taxon>
        <taxon>Pezizomycotina</taxon>
        <taxon>Dothideomycetes</taxon>
        <taxon>Pleosporomycetidae</taxon>
        <taxon>Pleosporales</taxon>
        <taxon>Pleosporineae</taxon>
        <taxon>Pleosporaceae</taxon>
        <taxon>Stemphylium</taxon>
    </lineage>
</organism>
<evidence type="ECO:0000256" key="3">
    <source>
        <dbReference type="SAM" id="SignalP"/>
    </source>
</evidence>
<comment type="caution">
    <text evidence="4">The sequence shown here is derived from an EMBL/GenBank/DDBJ whole genome shotgun (WGS) entry which is preliminary data.</text>
</comment>
<dbReference type="STRING" id="183478.A0A364NE57"/>
<dbReference type="InterPro" id="IPR010636">
    <property type="entry name" value="Class_II_hydrophobin"/>
</dbReference>
<proteinExistence type="inferred from homology"/>
<protein>
    <submittedName>
        <fullName evidence="4">Extracellular region</fullName>
    </submittedName>
</protein>
<dbReference type="InterPro" id="IPR036686">
    <property type="entry name" value="Class_II_Hydrophobin_sf"/>
</dbReference>
<keyword evidence="2" id="KW-1015">Disulfide bond</keyword>
<dbReference type="Pfam" id="PF06766">
    <property type="entry name" value="Hydrophobin_2"/>
    <property type="match status" value="1"/>
</dbReference>
<dbReference type="Proteomes" id="UP000249619">
    <property type="component" value="Unassembled WGS sequence"/>
</dbReference>
<keyword evidence="3" id="KW-0732">Signal</keyword>
<name>A0A364NE57_STELY</name>
<reference evidence="5" key="1">
    <citation type="submission" date="2018-05" db="EMBL/GenBank/DDBJ databases">
        <title>Draft genome sequence of Stemphylium lycopersici strain CIDEFI 213.</title>
        <authorList>
            <person name="Medina R."/>
            <person name="Franco M.E.E."/>
            <person name="Lucentini C.G."/>
            <person name="Saparrat M.C.N."/>
            <person name="Balatti P.A."/>
        </authorList>
    </citation>
    <scope>NUCLEOTIDE SEQUENCE [LARGE SCALE GENOMIC DNA]</scope>
    <source>
        <strain evidence="5">CIDEFI 213</strain>
    </source>
</reference>
<evidence type="ECO:0000313" key="5">
    <source>
        <dbReference type="Proteomes" id="UP000249619"/>
    </source>
</evidence>
<sequence>MQFTITAVLAFAATAAFAAPLDERQANLCSSGTPVCCATDVLNLANLDCAPPSVTPAGVNEFIDTCSAEGQQAKCCLVPILGQALICSDVNPTADANTTA</sequence>
<dbReference type="OrthoDB" id="4500971at2759"/>